<evidence type="ECO:0000259" key="5">
    <source>
        <dbReference type="PROSITE" id="PS50949"/>
    </source>
</evidence>
<evidence type="ECO:0000256" key="4">
    <source>
        <dbReference type="SAM" id="MobiDB-lite"/>
    </source>
</evidence>
<accession>A0A4R6PXR3</accession>
<dbReference type="PANTHER" id="PTHR38445">
    <property type="entry name" value="HTH-TYPE TRANSCRIPTIONAL REPRESSOR YTRA"/>
    <property type="match status" value="1"/>
</dbReference>
<dbReference type="Gene3D" id="1.10.10.10">
    <property type="entry name" value="Winged helix-like DNA-binding domain superfamily/Winged helix DNA-binding domain"/>
    <property type="match status" value="1"/>
</dbReference>
<keyword evidence="7" id="KW-1185">Reference proteome</keyword>
<keyword evidence="1" id="KW-0805">Transcription regulation</keyword>
<dbReference type="Pfam" id="PF00392">
    <property type="entry name" value="GntR"/>
    <property type="match status" value="1"/>
</dbReference>
<dbReference type="InterPro" id="IPR036388">
    <property type="entry name" value="WH-like_DNA-bd_sf"/>
</dbReference>
<dbReference type="SUPFAM" id="SSF46785">
    <property type="entry name" value="Winged helix' DNA-binding domain"/>
    <property type="match status" value="1"/>
</dbReference>
<evidence type="ECO:0000313" key="7">
    <source>
        <dbReference type="Proteomes" id="UP000295500"/>
    </source>
</evidence>
<dbReference type="PROSITE" id="PS50949">
    <property type="entry name" value="HTH_GNTR"/>
    <property type="match status" value="1"/>
</dbReference>
<evidence type="ECO:0000256" key="2">
    <source>
        <dbReference type="ARBA" id="ARBA00023125"/>
    </source>
</evidence>
<reference evidence="6 7" key="1">
    <citation type="submission" date="2019-03" db="EMBL/GenBank/DDBJ databases">
        <title>Genomic Encyclopedia of Type Strains, Phase IV (KMG-IV): sequencing the most valuable type-strain genomes for metagenomic binning, comparative biology and taxonomic classification.</title>
        <authorList>
            <person name="Goeker M."/>
        </authorList>
    </citation>
    <scope>NUCLEOTIDE SEQUENCE [LARGE SCALE GENOMIC DNA]</scope>
    <source>
        <strain evidence="6 7">DSM 28287</strain>
    </source>
</reference>
<evidence type="ECO:0000256" key="1">
    <source>
        <dbReference type="ARBA" id="ARBA00023015"/>
    </source>
</evidence>
<feature type="compositionally biased region" description="Polar residues" evidence="4">
    <location>
        <begin position="142"/>
        <end position="163"/>
    </location>
</feature>
<feature type="domain" description="HTH gntR-type" evidence="5">
    <location>
        <begin position="9"/>
        <end position="77"/>
    </location>
</feature>
<dbReference type="RefSeq" id="WP_133529252.1">
    <property type="nucleotide sequence ID" value="NZ_SNXO01000051.1"/>
</dbReference>
<dbReference type="SMART" id="SM00345">
    <property type="entry name" value="HTH_GNTR"/>
    <property type="match status" value="1"/>
</dbReference>
<dbReference type="EMBL" id="SNXO01000051">
    <property type="protein sequence ID" value="TDP48322.1"/>
    <property type="molecule type" value="Genomic_DNA"/>
</dbReference>
<keyword evidence="2 6" id="KW-0238">DNA-binding</keyword>
<dbReference type="InterPro" id="IPR036390">
    <property type="entry name" value="WH_DNA-bd_sf"/>
</dbReference>
<organism evidence="6 7">
    <name type="scientific">Aminicella lysinilytica</name>
    <dbReference type="NCBI Taxonomy" id="433323"/>
    <lineage>
        <taxon>Bacteria</taxon>
        <taxon>Bacillati</taxon>
        <taxon>Bacillota</taxon>
        <taxon>Clostridia</taxon>
        <taxon>Peptostreptococcales</taxon>
        <taxon>Anaerovoracaceae</taxon>
        <taxon>Aminicella</taxon>
    </lineage>
</organism>
<evidence type="ECO:0000256" key="3">
    <source>
        <dbReference type="ARBA" id="ARBA00023163"/>
    </source>
</evidence>
<dbReference type="CDD" id="cd07377">
    <property type="entry name" value="WHTH_GntR"/>
    <property type="match status" value="1"/>
</dbReference>
<dbReference type="InterPro" id="IPR000524">
    <property type="entry name" value="Tscrpt_reg_HTH_GntR"/>
</dbReference>
<dbReference type="Proteomes" id="UP000295500">
    <property type="component" value="Unassembled WGS sequence"/>
</dbReference>
<evidence type="ECO:0000313" key="6">
    <source>
        <dbReference type="EMBL" id="TDP48322.1"/>
    </source>
</evidence>
<keyword evidence="3" id="KW-0804">Transcription</keyword>
<dbReference type="OrthoDB" id="163333at2"/>
<name>A0A4R6PXR3_9FIRM</name>
<dbReference type="GO" id="GO:0003677">
    <property type="term" value="F:DNA binding"/>
    <property type="evidence" value="ECO:0007669"/>
    <property type="project" value="UniProtKB-KW"/>
</dbReference>
<feature type="region of interest" description="Disordered" evidence="4">
    <location>
        <begin position="142"/>
        <end position="190"/>
    </location>
</feature>
<dbReference type="AlphaFoldDB" id="A0A4R6PXR3"/>
<dbReference type="GO" id="GO:0003700">
    <property type="term" value="F:DNA-binding transcription factor activity"/>
    <property type="evidence" value="ECO:0007669"/>
    <property type="project" value="InterPro"/>
</dbReference>
<gene>
    <name evidence="6" type="ORF">EV211_1516</name>
</gene>
<comment type="caution">
    <text evidence="6">The sequence shown here is derived from an EMBL/GenBank/DDBJ whole genome shotgun (WGS) entry which is preliminary data.</text>
</comment>
<sequence length="190" mass="20765">MEWKFKDGQPIYSQIIDQMSIRIASNAYEPGDKLPSVRDMATDAGVNPNTMQRALGELERRGLVYTERTNGRFVTREEEVLKDLHMQLAEKYIADFFAKLKGLGMTNEEIESAVSNWAQSNPPKATGTAPGNGNATEISEMHQATGTAPGNEVAHSTGTATENSEMHKATGTAPGNEVAHSIVNTQKEER</sequence>
<dbReference type="PANTHER" id="PTHR38445:SF6">
    <property type="entry name" value="GNTR-FAMILY TRANSCRIPTIONAL REGULATOR"/>
    <property type="match status" value="1"/>
</dbReference>
<protein>
    <submittedName>
        <fullName evidence="6">DNA-binding transcriptional regulator YhcF (GntR family)</fullName>
    </submittedName>
</protein>
<proteinExistence type="predicted"/>